<dbReference type="Pfam" id="PF01476">
    <property type="entry name" value="LysM"/>
    <property type="match status" value="1"/>
</dbReference>
<dbReference type="InterPro" id="IPR023346">
    <property type="entry name" value="Lysozyme-like_dom_sf"/>
</dbReference>
<evidence type="ECO:0000256" key="4">
    <source>
        <dbReference type="SAM" id="SignalP"/>
    </source>
</evidence>
<dbReference type="EMBL" id="BAAAKJ010000010">
    <property type="protein sequence ID" value="GAA1382524.1"/>
    <property type="molecule type" value="Genomic_DNA"/>
</dbReference>
<feature type="compositionally biased region" description="Basic and acidic residues" evidence="3">
    <location>
        <begin position="124"/>
        <end position="141"/>
    </location>
</feature>
<dbReference type="PANTHER" id="PTHR34700:SF4">
    <property type="entry name" value="PHAGE-LIKE ELEMENT PBSX PROTEIN XKDP"/>
    <property type="match status" value="1"/>
</dbReference>
<keyword evidence="7" id="KW-1185">Reference proteome</keyword>
<dbReference type="PANTHER" id="PTHR34700">
    <property type="entry name" value="POTASSIUM BINDING PROTEIN KBP"/>
    <property type="match status" value="1"/>
</dbReference>
<feature type="domain" description="LysM" evidence="5">
    <location>
        <begin position="171"/>
        <end position="220"/>
    </location>
</feature>
<dbReference type="Proteomes" id="UP001499863">
    <property type="component" value="Unassembled WGS sequence"/>
</dbReference>
<evidence type="ECO:0000256" key="2">
    <source>
        <dbReference type="ARBA" id="ARBA00022801"/>
    </source>
</evidence>
<protein>
    <submittedName>
        <fullName evidence="6">Transglycosylase family protein</fullName>
    </submittedName>
</protein>
<feature type="chain" id="PRO_5045398442" evidence="4">
    <location>
        <begin position="30"/>
        <end position="222"/>
    </location>
</feature>
<dbReference type="Pfam" id="PF06737">
    <property type="entry name" value="Transglycosylas"/>
    <property type="match status" value="1"/>
</dbReference>
<feature type="signal peptide" evidence="4">
    <location>
        <begin position="1"/>
        <end position="29"/>
    </location>
</feature>
<evidence type="ECO:0000313" key="6">
    <source>
        <dbReference type="EMBL" id="GAA1382524.1"/>
    </source>
</evidence>
<name>A0ABP4IAG6_9ACTN</name>
<dbReference type="InterPro" id="IPR018392">
    <property type="entry name" value="LysM"/>
</dbReference>
<dbReference type="SUPFAM" id="SSF53955">
    <property type="entry name" value="Lysozyme-like"/>
    <property type="match status" value="1"/>
</dbReference>
<reference evidence="7" key="1">
    <citation type="journal article" date="2019" name="Int. J. Syst. Evol. Microbiol.">
        <title>The Global Catalogue of Microorganisms (GCM) 10K type strain sequencing project: providing services to taxonomists for standard genome sequencing and annotation.</title>
        <authorList>
            <consortium name="The Broad Institute Genomics Platform"/>
            <consortium name="The Broad Institute Genome Sequencing Center for Infectious Disease"/>
            <person name="Wu L."/>
            <person name="Ma J."/>
        </authorList>
    </citation>
    <scope>NUCLEOTIDE SEQUENCE [LARGE SCALE GENOMIC DNA]</scope>
    <source>
        <strain evidence="7">JCM 12393</strain>
    </source>
</reference>
<dbReference type="Gene3D" id="1.10.530.10">
    <property type="match status" value="1"/>
</dbReference>
<comment type="caution">
    <text evidence="6">The sequence shown here is derived from an EMBL/GenBank/DDBJ whole genome shotgun (WGS) entry which is preliminary data.</text>
</comment>
<feature type="region of interest" description="Disordered" evidence="3">
    <location>
        <begin position="122"/>
        <end position="175"/>
    </location>
</feature>
<comment type="similarity">
    <text evidence="1">Belongs to the transglycosylase family. Rpf subfamily.</text>
</comment>
<evidence type="ECO:0000256" key="1">
    <source>
        <dbReference type="ARBA" id="ARBA00010830"/>
    </source>
</evidence>
<accession>A0ABP4IAG6</accession>
<dbReference type="Gene3D" id="3.10.350.10">
    <property type="entry name" value="LysM domain"/>
    <property type="match status" value="1"/>
</dbReference>
<dbReference type="InterPro" id="IPR036779">
    <property type="entry name" value="LysM_dom_sf"/>
</dbReference>
<evidence type="ECO:0000313" key="7">
    <source>
        <dbReference type="Proteomes" id="UP001499863"/>
    </source>
</evidence>
<dbReference type="InterPro" id="IPR052196">
    <property type="entry name" value="Bact_Kbp"/>
</dbReference>
<proteinExistence type="inferred from homology"/>
<dbReference type="PROSITE" id="PS51782">
    <property type="entry name" value="LYSM"/>
    <property type="match status" value="1"/>
</dbReference>
<keyword evidence="4" id="KW-0732">Signal</keyword>
<evidence type="ECO:0000259" key="5">
    <source>
        <dbReference type="PROSITE" id="PS51782"/>
    </source>
</evidence>
<dbReference type="CDD" id="cd00118">
    <property type="entry name" value="LysM"/>
    <property type="match status" value="1"/>
</dbReference>
<organism evidence="6 7">
    <name type="scientific">Kitasatospora putterlickiae</name>
    <dbReference type="NCBI Taxonomy" id="221725"/>
    <lineage>
        <taxon>Bacteria</taxon>
        <taxon>Bacillati</taxon>
        <taxon>Actinomycetota</taxon>
        <taxon>Actinomycetes</taxon>
        <taxon>Kitasatosporales</taxon>
        <taxon>Streptomycetaceae</taxon>
        <taxon>Kitasatospora</taxon>
    </lineage>
</organism>
<dbReference type="RefSeq" id="WP_344323423.1">
    <property type="nucleotide sequence ID" value="NZ_BAAAKJ010000010.1"/>
</dbReference>
<dbReference type="SUPFAM" id="SSF54106">
    <property type="entry name" value="LysM domain"/>
    <property type="match status" value="1"/>
</dbReference>
<dbReference type="InterPro" id="IPR010618">
    <property type="entry name" value="RPF"/>
</dbReference>
<evidence type="ECO:0000256" key="3">
    <source>
        <dbReference type="SAM" id="MobiDB-lite"/>
    </source>
</evidence>
<dbReference type="CDD" id="cd13925">
    <property type="entry name" value="RPF"/>
    <property type="match status" value="1"/>
</dbReference>
<sequence length="222" mass="23101">MPPTAHLRRLLPTAACTLAAVLAAPAAHAAPPGPGGGAGTGRGAVIDWDRVAACESSGNWHVNTGNGYFGGLQFDQPTWRENGGLAHAPRADLASREQQIAVADTLATRRGLAPWPVCGARAARGSERPPVHTRPARKERPVEDEETPATTPAAPPPADAVSGVGEAGEAGNWTVRPDDTLESIADQLRIPGGWPALYERNRAVLGEDPDLIQPGQVLALPL</sequence>
<keyword evidence="2" id="KW-0378">Hydrolase</keyword>
<feature type="compositionally biased region" description="Low complexity" evidence="3">
    <location>
        <begin position="159"/>
        <end position="171"/>
    </location>
</feature>
<gene>
    <name evidence="6" type="ORF">GCM10009639_01750</name>
</gene>